<evidence type="ECO:0000313" key="3">
    <source>
        <dbReference type="Proteomes" id="UP000010366"/>
    </source>
</evidence>
<reference evidence="2 3" key="1">
    <citation type="submission" date="2012-05" db="EMBL/GenBank/DDBJ databases">
        <title>Finished chromosome of genome of Chamaesiphon sp. PCC 6605.</title>
        <authorList>
            <consortium name="US DOE Joint Genome Institute"/>
            <person name="Gugger M."/>
            <person name="Coursin T."/>
            <person name="Rippka R."/>
            <person name="Tandeau De Marsac N."/>
            <person name="Huntemann M."/>
            <person name="Wei C.-L."/>
            <person name="Han J."/>
            <person name="Detter J.C."/>
            <person name="Han C."/>
            <person name="Tapia R."/>
            <person name="Chen A."/>
            <person name="Kyrpides N."/>
            <person name="Mavromatis K."/>
            <person name="Markowitz V."/>
            <person name="Szeto E."/>
            <person name="Ivanova N."/>
            <person name="Pagani I."/>
            <person name="Pati A."/>
            <person name="Goodwin L."/>
            <person name="Nordberg H.P."/>
            <person name="Cantor M.N."/>
            <person name="Hua S.X."/>
            <person name="Woyke T."/>
            <person name="Kerfeld C.A."/>
        </authorList>
    </citation>
    <scope>NUCLEOTIDE SEQUENCE [LARGE SCALE GENOMIC DNA]</scope>
    <source>
        <strain evidence="3">ATCC 27169 / PCC 6605</strain>
    </source>
</reference>
<dbReference type="EMBL" id="CP003600">
    <property type="protein sequence ID" value="AFY92448.1"/>
    <property type="molecule type" value="Genomic_DNA"/>
</dbReference>
<dbReference type="STRING" id="1173020.Cha6605_1240"/>
<dbReference type="CDD" id="cd00093">
    <property type="entry name" value="HTH_XRE"/>
    <property type="match status" value="1"/>
</dbReference>
<gene>
    <name evidence="2" type="ORF">Cha6605_1240</name>
</gene>
<dbReference type="Pfam" id="PF01381">
    <property type="entry name" value="HTH_3"/>
    <property type="match status" value="1"/>
</dbReference>
<organism evidence="2 3">
    <name type="scientific">Chamaesiphon minutus (strain ATCC 27169 / PCC 6605)</name>
    <dbReference type="NCBI Taxonomy" id="1173020"/>
    <lineage>
        <taxon>Bacteria</taxon>
        <taxon>Bacillati</taxon>
        <taxon>Cyanobacteriota</taxon>
        <taxon>Cyanophyceae</taxon>
        <taxon>Gomontiellales</taxon>
        <taxon>Chamaesiphonaceae</taxon>
        <taxon>Chamaesiphon</taxon>
    </lineage>
</organism>
<dbReference type="InterPro" id="IPR010982">
    <property type="entry name" value="Lambda_DNA-bd_dom_sf"/>
</dbReference>
<dbReference type="InterPro" id="IPR001387">
    <property type="entry name" value="Cro/C1-type_HTH"/>
</dbReference>
<dbReference type="PATRIC" id="fig|1173020.3.peg.1449"/>
<dbReference type="OrthoDB" id="572992at2"/>
<dbReference type="Proteomes" id="UP000010366">
    <property type="component" value="Chromosome"/>
</dbReference>
<dbReference type="eggNOG" id="COG1396">
    <property type="taxonomic scope" value="Bacteria"/>
</dbReference>
<dbReference type="SMART" id="SM00530">
    <property type="entry name" value="HTH_XRE"/>
    <property type="match status" value="1"/>
</dbReference>
<feature type="domain" description="HTH cro/C1-type" evidence="1">
    <location>
        <begin position="80"/>
        <end position="135"/>
    </location>
</feature>
<dbReference type="HOGENOM" id="CLU_131393_0_0_3"/>
<accession>K9UCS9</accession>
<dbReference type="RefSeq" id="WP_015158633.1">
    <property type="nucleotide sequence ID" value="NC_019697.1"/>
</dbReference>
<dbReference type="Gene3D" id="1.10.260.40">
    <property type="entry name" value="lambda repressor-like DNA-binding domains"/>
    <property type="match status" value="1"/>
</dbReference>
<dbReference type="SUPFAM" id="SSF47413">
    <property type="entry name" value="lambda repressor-like DNA-binding domains"/>
    <property type="match status" value="1"/>
</dbReference>
<dbReference type="PROSITE" id="PS50943">
    <property type="entry name" value="HTH_CROC1"/>
    <property type="match status" value="1"/>
</dbReference>
<dbReference type="KEGG" id="cmp:Cha6605_1240"/>
<dbReference type="GO" id="GO:0003677">
    <property type="term" value="F:DNA binding"/>
    <property type="evidence" value="ECO:0007669"/>
    <property type="project" value="InterPro"/>
</dbReference>
<sequence>MIQNKHQYKVTNSKLKELEQSLANLAANPEGLSERLWQSQQAGVRVWIDRLKAEIAEYDGLQQGESVFKISSLTELPIALIKARIASGMTQKELAEKIGVKEQQIQRYEANHYDSASFERLREVFEALGISFKEIIMEIEGSAAISKSL</sequence>
<dbReference type="AlphaFoldDB" id="K9UCS9"/>
<proteinExistence type="predicted"/>
<evidence type="ECO:0000259" key="1">
    <source>
        <dbReference type="PROSITE" id="PS50943"/>
    </source>
</evidence>
<name>K9UCS9_CHAP6</name>
<keyword evidence="3" id="KW-1185">Reference proteome</keyword>
<protein>
    <submittedName>
        <fullName evidence="2">Putative transcription factor, MBF1 like protein</fullName>
    </submittedName>
</protein>
<evidence type="ECO:0000313" key="2">
    <source>
        <dbReference type="EMBL" id="AFY92448.1"/>
    </source>
</evidence>